<organism evidence="3">
    <name type="scientific">Gordonia sp. MP11Mi</name>
    <dbReference type="NCBI Taxonomy" id="3022769"/>
    <lineage>
        <taxon>Bacteria</taxon>
        <taxon>Bacillati</taxon>
        <taxon>Actinomycetota</taxon>
        <taxon>Actinomycetes</taxon>
        <taxon>Mycobacteriales</taxon>
        <taxon>Gordoniaceae</taxon>
        <taxon>Gordonia</taxon>
    </lineage>
</organism>
<feature type="domain" description="Mce/MlaD" evidence="1">
    <location>
        <begin position="37"/>
        <end position="110"/>
    </location>
</feature>
<gene>
    <name evidence="3" type="ORF">MP11Mi_33880</name>
</gene>
<evidence type="ECO:0000259" key="2">
    <source>
        <dbReference type="Pfam" id="PF11887"/>
    </source>
</evidence>
<dbReference type="InterPro" id="IPR052336">
    <property type="entry name" value="MlaD_Phospholipid_Transporter"/>
</dbReference>
<dbReference type="GO" id="GO:0005576">
    <property type="term" value="C:extracellular region"/>
    <property type="evidence" value="ECO:0007669"/>
    <property type="project" value="TreeGrafter"/>
</dbReference>
<dbReference type="PANTHER" id="PTHR33371">
    <property type="entry name" value="INTERMEMBRANE PHOSPHOLIPID TRANSPORT SYSTEM BINDING PROTEIN MLAD-RELATED"/>
    <property type="match status" value="1"/>
</dbReference>
<evidence type="ECO:0008006" key="4">
    <source>
        <dbReference type="Google" id="ProtNLM"/>
    </source>
</evidence>
<dbReference type="Pfam" id="PF11887">
    <property type="entry name" value="Mce4_CUP1"/>
    <property type="match status" value="1"/>
</dbReference>
<dbReference type="InterPro" id="IPR024516">
    <property type="entry name" value="Mce_C"/>
</dbReference>
<protein>
    <recommendedName>
        <fullName evidence="4">MCE family protein</fullName>
    </recommendedName>
</protein>
<dbReference type="PANTHER" id="PTHR33371:SF17">
    <property type="entry name" value="MCE-FAMILY PROTEIN MCE1B"/>
    <property type="match status" value="1"/>
</dbReference>
<dbReference type="AlphaFoldDB" id="A0AA97D042"/>
<reference evidence="3" key="1">
    <citation type="submission" date="2023-06" db="EMBL/GenBank/DDBJ databases">
        <title>Gordonia sp. nov. and Pseudochrobactrum sp. nov., two species isolated from the burying beetle Nicrophorus vespilloides.</title>
        <authorList>
            <person name="Poehlein A."/>
            <person name="Guzman J."/>
            <person name="Daniel R."/>
            <person name="Vilcinskas A."/>
        </authorList>
    </citation>
    <scope>NUCLEOTIDE SEQUENCE</scope>
    <source>
        <strain evidence="3">MP11Mi</strain>
    </source>
</reference>
<dbReference type="EMBL" id="CP128986">
    <property type="protein sequence ID" value="WOC14274.1"/>
    <property type="molecule type" value="Genomic_DNA"/>
</dbReference>
<accession>A0AA97D042</accession>
<evidence type="ECO:0000313" key="3">
    <source>
        <dbReference type="EMBL" id="WOC14274.1"/>
    </source>
</evidence>
<dbReference type="RefSeq" id="WP_420040027.1">
    <property type="nucleotide sequence ID" value="NZ_CP128986.1"/>
</dbReference>
<feature type="domain" description="Mammalian cell entry C-terminal" evidence="2">
    <location>
        <begin position="122"/>
        <end position="226"/>
    </location>
</feature>
<name>A0AA97D042_9ACTN</name>
<evidence type="ECO:0000259" key="1">
    <source>
        <dbReference type="Pfam" id="PF02470"/>
    </source>
</evidence>
<dbReference type="GO" id="GO:0051701">
    <property type="term" value="P:biological process involved in interaction with host"/>
    <property type="evidence" value="ECO:0007669"/>
    <property type="project" value="TreeGrafter"/>
</dbReference>
<dbReference type="Pfam" id="PF02470">
    <property type="entry name" value="MlaD"/>
    <property type="match status" value="1"/>
</dbReference>
<proteinExistence type="predicted"/>
<sequence length="336" mass="36057">MKSVRSSLILVLVFVLIVGGAMVYIGRTMLAPVGGDKIQYEAVVSDVSGLHEGDSVRVAGVAVGKVLTIRLDSAVARVEFDVQASHQLAADSQVAVRYQNLVGQRYLEVIRQNGSGAPPQDPETTIPTDRTIPSFNVTALFNGVAPLIGEVDPAEVNKFAENAMLLLQGDGRGMGPALQAIDRISSLVKRKDLVLITMVENLNKVAKQIGGKSERVAKLVSSLNKSIMQFTTRIEVVKESLDLGDRVLIPFVDLLETMQGSYDSNYGPLDALLHRVVPFTPDIIRTLEVIPGLLSSINDAGESSTDASFACSHGRMELPVVTKVLVGGRDVVVCRP</sequence>
<dbReference type="InterPro" id="IPR003399">
    <property type="entry name" value="Mce/MlaD"/>
</dbReference>